<dbReference type="FunFam" id="1.10.510.10:FF:000624">
    <property type="entry name" value="Mitogen-activated protein kinase"/>
    <property type="match status" value="1"/>
</dbReference>
<keyword evidence="4 7" id="KW-0418">Kinase</keyword>
<keyword evidence="1" id="KW-0723">Serine/threonine-protein kinase</keyword>
<dbReference type="RefSeq" id="XP_026619461.1">
    <property type="nucleotide sequence ID" value="XM_026770019.1"/>
</dbReference>
<dbReference type="InterPro" id="IPR000719">
    <property type="entry name" value="Prot_kinase_dom"/>
</dbReference>
<dbReference type="GO" id="GO:0005524">
    <property type="term" value="F:ATP binding"/>
    <property type="evidence" value="ECO:0007669"/>
    <property type="project" value="UniProtKB-KW"/>
</dbReference>
<evidence type="ECO:0000256" key="1">
    <source>
        <dbReference type="ARBA" id="ARBA00022527"/>
    </source>
</evidence>
<organism evidence="7 8">
    <name type="scientific">Aspergillus welwitschiae</name>
    <dbReference type="NCBI Taxonomy" id="1341132"/>
    <lineage>
        <taxon>Eukaryota</taxon>
        <taxon>Fungi</taxon>
        <taxon>Dikarya</taxon>
        <taxon>Ascomycota</taxon>
        <taxon>Pezizomycotina</taxon>
        <taxon>Eurotiomycetes</taxon>
        <taxon>Eurotiomycetidae</taxon>
        <taxon>Eurotiales</taxon>
        <taxon>Aspergillaceae</taxon>
        <taxon>Aspergillus</taxon>
        <taxon>Aspergillus subgen. Circumdati</taxon>
    </lineage>
</organism>
<dbReference type="Pfam" id="PF00069">
    <property type="entry name" value="Pkinase"/>
    <property type="match status" value="1"/>
</dbReference>
<dbReference type="GO" id="GO:0004674">
    <property type="term" value="F:protein serine/threonine kinase activity"/>
    <property type="evidence" value="ECO:0007669"/>
    <property type="project" value="UniProtKB-KW"/>
</dbReference>
<evidence type="ECO:0000256" key="5">
    <source>
        <dbReference type="ARBA" id="ARBA00022840"/>
    </source>
</evidence>
<sequence length="365" mass="41192">MAGSLQTEILGTVFKVTERYTDLWVKGLAASGLLCPAYDRIMQQPVTLRKISRPFYARSYSRNAFHEIVSLKHLRHSNVSIHHSLCTAAADKIGYRQDLRYVVSESSGPKLGQIMGTGRLDHIFTTYFLYQILVRLKYLHSASLYHCDLQPADILVNEIADLKIGNLDLDGLNPWPTCSCFIHHYQAPEVILLCQQLDPAVDIFSTGCILGEIFRGSAVFAGEDLRHQLELFVDILGSSPEQMLEDIRDKKTLSIIESLSKQSSHCSPHFRAFTMLYPNTMMPYLSEKGHESDTSIVVNLLEKILTSDPQGRLAASKALAHSHLARYYDPTDEPVAHRISERLLVNARLPGNPWEKMFVVALHTW</sequence>
<evidence type="ECO:0000313" key="8">
    <source>
        <dbReference type="Proteomes" id="UP000253729"/>
    </source>
</evidence>
<name>A0A3F3PHN8_9EURO</name>
<dbReference type="InterPro" id="IPR011009">
    <property type="entry name" value="Kinase-like_dom_sf"/>
</dbReference>
<dbReference type="STRING" id="1341132.A0A3F3PHN8"/>
<keyword evidence="3" id="KW-0547">Nucleotide-binding</keyword>
<dbReference type="AlphaFoldDB" id="A0A3F3PHN8"/>
<dbReference type="SMART" id="SM00220">
    <property type="entry name" value="S_TKc"/>
    <property type="match status" value="1"/>
</dbReference>
<dbReference type="SUPFAM" id="SSF56112">
    <property type="entry name" value="Protein kinase-like (PK-like)"/>
    <property type="match status" value="1"/>
</dbReference>
<dbReference type="Proteomes" id="UP000253729">
    <property type="component" value="Unassembled WGS sequence"/>
</dbReference>
<dbReference type="PANTHER" id="PTHR24055">
    <property type="entry name" value="MITOGEN-ACTIVATED PROTEIN KINASE"/>
    <property type="match status" value="1"/>
</dbReference>
<dbReference type="EMBL" id="KZ852147">
    <property type="protein sequence ID" value="RDH26439.1"/>
    <property type="molecule type" value="Genomic_DNA"/>
</dbReference>
<dbReference type="GeneID" id="38138375"/>
<keyword evidence="5" id="KW-0067">ATP-binding</keyword>
<protein>
    <submittedName>
        <fullName evidence="7">Kinase-like domain-containing protein</fullName>
    </submittedName>
</protein>
<reference evidence="7 8" key="1">
    <citation type="submission" date="2018-07" db="EMBL/GenBank/DDBJ databases">
        <title>The genomes of Aspergillus section Nigri reveals drivers in fungal speciation.</title>
        <authorList>
            <consortium name="DOE Joint Genome Institute"/>
            <person name="Vesth T.C."/>
            <person name="Nybo J."/>
            <person name="Theobald S."/>
            <person name="Brandl J."/>
            <person name="Frisvad J.C."/>
            <person name="Nielsen K.F."/>
            <person name="Lyhne E.K."/>
            <person name="Kogle M.E."/>
            <person name="Kuo A."/>
            <person name="Riley R."/>
            <person name="Clum A."/>
            <person name="Nolan M."/>
            <person name="Lipzen A."/>
            <person name="Salamov A."/>
            <person name="Henrissat B."/>
            <person name="Wiebenga A."/>
            <person name="De vries R.P."/>
            <person name="Grigoriev I.V."/>
            <person name="Mortensen U.H."/>
            <person name="Andersen M.R."/>
            <person name="Baker S.E."/>
        </authorList>
    </citation>
    <scope>NUCLEOTIDE SEQUENCE [LARGE SCALE GENOMIC DNA]</scope>
    <source>
        <strain evidence="7 8">CBS 139.54b</strain>
    </source>
</reference>
<evidence type="ECO:0000256" key="4">
    <source>
        <dbReference type="ARBA" id="ARBA00022777"/>
    </source>
</evidence>
<accession>A0A3F3PHN8</accession>
<evidence type="ECO:0000313" key="7">
    <source>
        <dbReference type="EMBL" id="RDH26439.1"/>
    </source>
</evidence>
<evidence type="ECO:0000259" key="6">
    <source>
        <dbReference type="PROSITE" id="PS50011"/>
    </source>
</evidence>
<proteinExistence type="predicted"/>
<keyword evidence="2" id="KW-0808">Transferase</keyword>
<dbReference type="InterPro" id="IPR050117">
    <property type="entry name" value="MAPK"/>
</dbReference>
<feature type="domain" description="Protein kinase" evidence="6">
    <location>
        <begin position="1"/>
        <end position="324"/>
    </location>
</feature>
<dbReference type="Gene3D" id="1.10.510.10">
    <property type="entry name" value="Transferase(Phosphotransferase) domain 1"/>
    <property type="match status" value="1"/>
</dbReference>
<evidence type="ECO:0000256" key="2">
    <source>
        <dbReference type="ARBA" id="ARBA00022679"/>
    </source>
</evidence>
<dbReference type="PROSITE" id="PS50011">
    <property type="entry name" value="PROTEIN_KINASE_DOM"/>
    <property type="match status" value="1"/>
</dbReference>
<keyword evidence="8" id="KW-1185">Reference proteome</keyword>
<evidence type="ECO:0000256" key="3">
    <source>
        <dbReference type="ARBA" id="ARBA00022741"/>
    </source>
</evidence>
<gene>
    <name evidence="7" type="ORF">BDQ94DRAFT_164480</name>
</gene>
<dbReference type="Gene3D" id="3.30.200.20">
    <property type="entry name" value="Phosphorylase Kinase, domain 1"/>
    <property type="match status" value="1"/>
</dbReference>